<sequence>FKLFAVFTIEILNLHITPSRCIYLFILIGVVLAVNDTIQNIQNALFLLTPITLREWIYKLSGEEGFKVRIDSLPNIVNFFFRIS</sequence>
<accession>A0A0F9CIA2</accession>
<keyword evidence="1" id="KW-0472">Membrane</keyword>
<keyword evidence="1" id="KW-1133">Transmembrane helix</keyword>
<comment type="caution">
    <text evidence="2">The sequence shown here is derived from an EMBL/GenBank/DDBJ whole genome shotgun (WGS) entry which is preliminary data.</text>
</comment>
<evidence type="ECO:0000313" key="2">
    <source>
        <dbReference type="EMBL" id="KKL05431.1"/>
    </source>
</evidence>
<organism evidence="2">
    <name type="scientific">marine sediment metagenome</name>
    <dbReference type="NCBI Taxonomy" id="412755"/>
    <lineage>
        <taxon>unclassified sequences</taxon>
        <taxon>metagenomes</taxon>
        <taxon>ecological metagenomes</taxon>
    </lineage>
</organism>
<reference evidence="2" key="1">
    <citation type="journal article" date="2015" name="Nature">
        <title>Complex archaea that bridge the gap between prokaryotes and eukaryotes.</title>
        <authorList>
            <person name="Spang A."/>
            <person name="Saw J.H."/>
            <person name="Jorgensen S.L."/>
            <person name="Zaremba-Niedzwiedzka K."/>
            <person name="Martijn J."/>
            <person name="Lind A.E."/>
            <person name="van Eijk R."/>
            <person name="Schleper C."/>
            <person name="Guy L."/>
            <person name="Ettema T.J."/>
        </authorList>
    </citation>
    <scope>NUCLEOTIDE SEQUENCE</scope>
</reference>
<protein>
    <submittedName>
        <fullName evidence="2">Uncharacterized protein</fullName>
    </submittedName>
</protein>
<feature type="non-terminal residue" evidence="2">
    <location>
        <position position="1"/>
    </location>
</feature>
<evidence type="ECO:0000256" key="1">
    <source>
        <dbReference type="SAM" id="Phobius"/>
    </source>
</evidence>
<name>A0A0F9CIA2_9ZZZZ</name>
<feature type="transmembrane region" description="Helical" evidence="1">
    <location>
        <begin position="21"/>
        <end position="38"/>
    </location>
</feature>
<proteinExistence type="predicted"/>
<dbReference type="AlphaFoldDB" id="A0A0F9CIA2"/>
<gene>
    <name evidence="2" type="ORF">LCGC14_2606130</name>
</gene>
<keyword evidence="1" id="KW-0812">Transmembrane</keyword>
<dbReference type="EMBL" id="LAZR01044121">
    <property type="protein sequence ID" value="KKL05431.1"/>
    <property type="molecule type" value="Genomic_DNA"/>
</dbReference>